<name>A0ABW4QJ30_9BACL</name>
<dbReference type="PANTHER" id="PTHR39175:SF1">
    <property type="entry name" value="FAMILY PROTEIN, PUTATIVE (AFU_ORTHOLOGUE AFUA_3G15060)-RELATED"/>
    <property type="match status" value="1"/>
</dbReference>
<dbReference type="SUPFAM" id="SSF54593">
    <property type="entry name" value="Glyoxalase/Bleomycin resistance protein/Dihydroxybiphenyl dioxygenase"/>
    <property type="match status" value="1"/>
</dbReference>
<gene>
    <name evidence="2" type="ORF">ACFSDB_11755</name>
</gene>
<dbReference type="Gene3D" id="3.10.180.10">
    <property type="entry name" value="2,3-Dihydroxybiphenyl 1,2-Dioxygenase, domain 1"/>
    <property type="match status" value="1"/>
</dbReference>
<evidence type="ECO:0000259" key="1">
    <source>
        <dbReference type="PROSITE" id="PS51819"/>
    </source>
</evidence>
<organism evidence="2 3">
    <name type="scientific">Planococcus chinensis</name>
    <dbReference type="NCBI Taxonomy" id="272917"/>
    <lineage>
        <taxon>Bacteria</taxon>
        <taxon>Bacillati</taxon>
        <taxon>Bacillota</taxon>
        <taxon>Bacilli</taxon>
        <taxon>Bacillales</taxon>
        <taxon>Caryophanaceae</taxon>
        <taxon>Planococcus</taxon>
    </lineage>
</organism>
<evidence type="ECO:0000313" key="3">
    <source>
        <dbReference type="Proteomes" id="UP001597273"/>
    </source>
</evidence>
<dbReference type="InterPro" id="IPR029068">
    <property type="entry name" value="Glyas_Bleomycin-R_OHBP_Dase"/>
</dbReference>
<keyword evidence="3" id="KW-1185">Reference proteome</keyword>
<proteinExistence type="predicted"/>
<dbReference type="InterPro" id="IPR004360">
    <property type="entry name" value="Glyas_Fos-R_dOase_dom"/>
</dbReference>
<reference evidence="3" key="1">
    <citation type="journal article" date="2019" name="Int. J. Syst. Evol. Microbiol.">
        <title>The Global Catalogue of Microorganisms (GCM) 10K type strain sequencing project: providing services to taxonomists for standard genome sequencing and annotation.</title>
        <authorList>
            <consortium name="The Broad Institute Genomics Platform"/>
            <consortium name="The Broad Institute Genome Sequencing Center for Infectious Disease"/>
            <person name="Wu L."/>
            <person name="Ma J."/>
        </authorList>
    </citation>
    <scope>NUCLEOTIDE SEQUENCE [LARGE SCALE GENOMIC DNA]</scope>
    <source>
        <strain evidence="3">CGMCC 1.15475</strain>
    </source>
</reference>
<dbReference type="PANTHER" id="PTHR39175">
    <property type="entry name" value="FAMILY PROTEIN, PUTATIVE (AFU_ORTHOLOGUE AFUA_3G15060)-RELATED"/>
    <property type="match status" value="1"/>
</dbReference>
<dbReference type="InterPro" id="IPR037523">
    <property type="entry name" value="VOC_core"/>
</dbReference>
<feature type="domain" description="VOC" evidence="1">
    <location>
        <begin position="7"/>
        <end position="121"/>
    </location>
</feature>
<dbReference type="Proteomes" id="UP001597273">
    <property type="component" value="Unassembled WGS sequence"/>
</dbReference>
<sequence length="126" mass="13994">MEFRIEKLDHVQVAAPKGCEEEARRFYGEVLGLAEVEKPEPLRGRGGVWFEFGNSQLHIGVEEPFAAARKAHPAFVVNGFDELQEALGARGIEVKNDTSIPGSARFFVSDPFGNRLEFLKEGFSGR</sequence>
<accession>A0ABW4QJ30</accession>
<dbReference type="RefSeq" id="WP_204893552.1">
    <property type="nucleotide sequence ID" value="NZ_JBHUFW010000009.1"/>
</dbReference>
<dbReference type="EMBL" id="JBHUFW010000009">
    <property type="protein sequence ID" value="MFD1863594.1"/>
    <property type="molecule type" value="Genomic_DNA"/>
</dbReference>
<evidence type="ECO:0000313" key="2">
    <source>
        <dbReference type="EMBL" id="MFD1863594.1"/>
    </source>
</evidence>
<protein>
    <submittedName>
        <fullName evidence="2">VOC family protein</fullName>
    </submittedName>
</protein>
<dbReference type="Pfam" id="PF00903">
    <property type="entry name" value="Glyoxalase"/>
    <property type="match status" value="1"/>
</dbReference>
<dbReference type="PROSITE" id="PS51819">
    <property type="entry name" value="VOC"/>
    <property type="match status" value="1"/>
</dbReference>
<comment type="caution">
    <text evidence="2">The sequence shown here is derived from an EMBL/GenBank/DDBJ whole genome shotgun (WGS) entry which is preliminary data.</text>
</comment>